<organism evidence="3 4">
    <name type="scientific">Thiorhodococcus drewsii AZ1</name>
    <dbReference type="NCBI Taxonomy" id="765913"/>
    <lineage>
        <taxon>Bacteria</taxon>
        <taxon>Pseudomonadati</taxon>
        <taxon>Pseudomonadota</taxon>
        <taxon>Gammaproteobacteria</taxon>
        <taxon>Chromatiales</taxon>
        <taxon>Chromatiaceae</taxon>
        <taxon>Thiorhodococcus</taxon>
    </lineage>
</organism>
<reference evidence="3 4" key="1">
    <citation type="submission" date="2011-06" db="EMBL/GenBank/DDBJ databases">
        <title>The draft genome of Thiorhodococcus drewsii AZ1.</title>
        <authorList>
            <consortium name="US DOE Joint Genome Institute (JGI-PGF)"/>
            <person name="Lucas S."/>
            <person name="Han J."/>
            <person name="Lapidus A."/>
            <person name="Cheng J.-F."/>
            <person name="Goodwin L."/>
            <person name="Pitluck S."/>
            <person name="Peters L."/>
            <person name="Land M.L."/>
            <person name="Hauser L."/>
            <person name="Vogl K."/>
            <person name="Liu Z."/>
            <person name="Imhoff J."/>
            <person name="Thiel V."/>
            <person name="Frigaard N.-U."/>
            <person name="Bryant D.A."/>
            <person name="Woyke T.J."/>
        </authorList>
    </citation>
    <scope>NUCLEOTIDE SEQUENCE [LARGE SCALE GENOMIC DNA]</scope>
    <source>
        <strain evidence="3 4">AZ1</strain>
    </source>
</reference>
<dbReference type="AlphaFoldDB" id="G2E4K3"/>
<accession>G2E4K3</accession>
<evidence type="ECO:0000313" key="4">
    <source>
        <dbReference type="Proteomes" id="UP000004200"/>
    </source>
</evidence>
<sequence>MTLKATVASADGLIDDFRDPDGRSRLGTHWRLVTDTVMGGVSSARMSFTAANGRRALCVEGEVKLEHNGGFLQANLDLTSQGQPLDAVDFAGLRLIVRGNGERYNLHLKSRDCTLPWQAYRATFVAGPDWHEIRVPFEHFTPNRLSASLAADQLTQLGLVAIGRAFRAQLCVAEVGWYRDLDAGSAPSPSG</sequence>
<comment type="caution">
    <text evidence="3">The sequence shown here is derived from an EMBL/GenBank/DDBJ whole genome shotgun (WGS) entry which is preliminary data.</text>
</comment>
<dbReference type="RefSeq" id="WP_007041929.1">
    <property type="nucleotide sequence ID" value="NZ_AFWT01000025.1"/>
</dbReference>
<keyword evidence="3" id="KW-0830">Ubiquinone</keyword>
<dbReference type="SUPFAM" id="SSF49785">
    <property type="entry name" value="Galactose-binding domain-like"/>
    <property type="match status" value="1"/>
</dbReference>
<dbReference type="InterPro" id="IPR013857">
    <property type="entry name" value="NADH-UbQ_OxRdtase-assoc_prot30"/>
</dbReference>
<gene>
    <name evidence="3" type="ORF">ThidrDRAFT_3216</name>
</gene>
<dbReference type="PANTHER" id="PTHR13194">
    <property type="entry name" value="COMPLEX I INTERMEDIATE-ASSOCIATED PROTEIN 30"/>
    <property type="match status" value="1"/>
</dbReference>
<feature type="domain" description="NADH:ubiquinone oxidoreductase intermediate-associated protein 30" evidence="2">
    <location>
        <begin position="28"/>
        <end position="163"/>
    </location>
</feature>
<dbReference type="PATRIC" id="fig|765913.3.peg.3281"/>
<evidence type="ECO:0000259" key="2">
    <source>
        <dbReference type="Pfam" id="PF08547"/>
    </source>
</evidence>
<dbReference type="Proteomes" id="UP000004200">
    <property type="component" value="Unassembled WGS sequence"/>
</dbReference>
<dbReference type="InterPro" id="IPR008979">
    <property type="entry name" value="Galactose-bd-like_sf"/>
</dbReference>
<keyword evidence="4" id="KW-1185">Reference proteome</keyword>
<evidence type="ECO:0000313" key="3">
    <source>
        <dbReference type="EMBL" id="EGV29624.1"/>
    </source>
</evidence>
<protein>
    <submittedName>
        <fullName evidence="3">NADH:ubiquinone oxidoreductase complex I intermediate-associated protein 30</fullName>
    </submittedName>
</protein>
<dbReference type="OrthoDB" id="442188at2"/>
<dbReference type="STRING" id="765913.ThidrDRAFT_3216"/>
<evidence type="ECO:0000256" key="1">
    <source>
        <dbReference type="ARBA" id="ARBA00007884"/>
    </source>
</evidence>
<dbReference type="InterPro" id="IPR039131">
    <property type="entry name" value="NDUFAF1"/>
</dbReference>
<dbReference type="eggNOG" id="COG0702">
    <property type="taxonomic scope" value="Bacteria"/>
</dbReference>
<dbReference type="EMBL" id="AFWT01000025">
    <property type="protein sequence ID" value="EGV29624.1"/>
    <property type="molecule type" value="Genomic_DNA"/>
</dbReference>
<comment type="similarity">
    <text evidence="1">Belongs to the CIA30 family.</text>
</comment>
<dbReference type="PANTHER" id="PTHR13194:SF19">
    <property type="entry name" value="NAD(P)-BINDING ROSSMANN-FOLD SUPERFAMILY PROTEIN"/>
    <property type="match status" value="1"/>
</dbReference>
<dbReference type="Pfam" id="PF08547">
    <property type="entry name" value="CIA30"/>
    <property type="match status" value="1"/>
</dbReference>
<proteinExistence type="inferred from homology"/>
<name>G2E4K3_9GAMM</name>